<feature type="domain" description="TonB-dependent receptor plug" evidence="14">
    <location>
        <begin position="44"/>
        <end position="156"/>
    </location>
</feature>
<protein>
    <submittedName>
        <fullName evidence="15">TonB-dependent receptor</fullName>
    </submittedName>
</protein>
<evidence type="ECO:0000256" key="7">
    <source>
        <dbReference type="ARBA" id="ARBA00023077"/>
    </source>
</evidence>
<dbReference type="PANTHER" id="PTHR30069:SF53">
    <property type="entry name" value="COLICIN I RECEPTOR-RELATED"/>
    <property type="match status" value="1"/>
</dbReference>
<dbReference type="SUPFAM" id="SSF56935">
    <property type="entry name" value="Porins"/>
    <property type="match status" value="1"/>
</dbReference>
<dbReference type="PANTHER" id="PTHR30069">
    <property type="entry name" value="TONB-DEPENDENT OUTER MEMBRANE RECEPTOR"/>
    <property type="match status" value="1"/>
</dbReference>
<evidence type="ECO:0000256" key="8">
    <source>
        <dbReference type="ARBA" id="ARBA00023136"/>
    </source>
</evidence>
<dbReference type="Gene3D" id="2.170.130.10">
    <property type="entry name" value="TonB-dependent receptor, plug domain"/>
    <property type="match status" value="1"/>
</dbReference>
<dbReference type="OrthoDB" id="5389752at2"/>
<keyword evidence="16" id="KW-1185">Reference proteome</keyword>
<evidence type="ECO:0000256" key="1">
    <source>
        <dbReference type="ARBA" id="ARBA00004571"/>
    </source>
</evidence>
<evidence type="ECO:0000259" key="14">
    <source>
        <dbReference type="Pfam" id="PF07715"/>
    </source>
</evidence>
<evidence type="ECO:0000256" key="4">
    <source>
        <dbReference type="ARBA" id="ARBA00022692"/>
    </source>
</evidence>
<dbReference type="InterPro" id="IPR000531">
    <property type="entry name" value="Beta-barrel_TonB"/>
</dbReference>
<evidence type="ECO:0000256" key="10">
    <source>
        <dbReference type="PROSITE-ProRule" id="PRU01360"/>
    </source>
</evidence>
<keyword evidence="6" id="KW-0406">Ion transport</keyword>
<dbReference type="InterPro" id="IPR036942">
    <property type="entry name" value="Beta-barrel_TonB_sf"/>
</dbReference>
<keyword evidence="2 10" id="KW-0813">Transport</keyword>
<proteinExistence type="inferred from homology"/>
<evidence type="ECO:0000256" key="6">
    <source>
        <dbReference type="ARBA" id="ARBA00023065"/>
    </source>
</evidence>
<sequence length="656" mass="72041">MRKGLKISLALLGVASGFVYGDEPTEVRLDEVTVVSATGFEQNIKDAPASVSVITQKEMARRNHQDIESVVKDAPGVFGATLGAASRRGITMRGLGQKYTKILIDGRPATSDSAYRGLRAIGSAQNFLPPANTIERIEIVRGPMSSLYGSDAMGGVINIITKGFSNEFSGNVNGYYTLAGKSGINDDYQTGFYANGAVIPDVLGIALYGRYFHKFEDERAFTNRKNEDINFGAKIMYNATENDEIALDLRRVVNKYERTEGKTLNRTASDNTSVAFEKMSGYTASLSHTGKYDKLLLESFLMHDNMKESGQQDLTLKTTTLNTKGTYFFDNNTLSLGAEYRRERLNEKATTADAANVKRYDFSLYGEDDFDVTDALTLTAGLRYNHDKDYGGHVSPRGYAVYHLSENLSLKGGVSAGYSTPDIKMRTDGLALPFAGGMGAQLGKSDLKPESSLNYEAGVAYGDESLNVSAMAFYTRIKDGLGTKPVCVARPGVPCVHNGKTYRRGIWESVNIGKAEVKGVELASDWQILSNLALHSSYVYTRSKQKSGAYEGKSLNNLPVHTVKLGLDYDMTPDLNLWTQMNYLGKTRAVYGSPGDEEIKDYTLFDAGASYKITKNASVNFSVYNIFNEYVTTKSGRYEILIADGVKYRLGFNVNF</sequence>
<dbReference type="Gene3D" id="2.40.170.20">
    <property type="entry name" value="TonB-dependent receptor, beta-barrel domain"/>
    <property type="match status" value="1"/>
</dbReference>
<reference evidence="15" key="1">
    <citation type="submission" date="2016-07" db="EMBL/GenBank/DDBJ databases">
        <title>Comparative genomics of the Campylobacter concisus group.</title>
        <authorList>
            <person name="Miller W.G."/>
            <person name="Yee E."/>
            <person name="Chapman M.H."/>
            <person name="Huynh S."/>
            <person name="Bono J.L."/>
            <person name="On S.L.W."/>
            <person name="StLeger J."/>
            <person name="Foster G."/>
            <person name="Parker C.T."/>
        </authorList>
    </citation>
    <scope>NUCLEOTIDE SEQUENCE</scope>
    <source>
        <strain evidence="15">525.92</strain>
    </source>
</reference>
<dbReference type="GO" id="GO:0009279">
    <property type="term" value="C:cell outer membrane"/>
    <property type="evidence" value="ECO:0007669"/>
    <property type="project" value="UniProtKB-SubCell"/>
</dbReference>
<comment type="similarity">
    <text evidence="10 11">Belongs to the TonB-dependent receptor family.</text>
</comment>
<dbReference type="RefSeq" id="WP_011991830.1">
    <property type="nucleotide sequence ID" value="NC_009715.2"/>
</dbReference>
<evidence type="ECO:0000259" key="13">
    <source>
        <dbReference type="Pfam" id="PF00593"/>
    </source>
</evidence>
<evidence type="ECO:0000256" key="9">
    <source>
        <dbReference type="ARBA" id="ARBA00023237"/>
    </source>
</evidence>
<dbReference type="KEGG" id="ccv:CCV52592_1803"/>
<evidence type="ECO:0000256" key="5">
    <source>
        <dbReference type="ARBA" id="ARBA00022729"/>
    </source>
</evidence>
<accession>A7GWL7</accession>
<dbReference type="Proteomes" id="UP000006380">
    <property type="component" value="Chromosome"/>
</dbReference>
<dbReference type="Pfam" id="PF00593">
    <property type="entry name" value="TonB_dep_Rec_b-barrel"/>
    <property type="match status" value="1"/>
</dbReference>
<dbReference type="Pfam" id="PF07715">
    <property type="entry name" value="Plug"/>
    <property type="match status" value="1"/>
</dbReference>
<keyword evidence="3 10" id="KW-1134">Transmembrane beta strand</keyword>
<dbReference type="InterPro" id="IPR012910">
    <property type="entry name" value="Plug_dom"/>
</dbReference>
<evidence type="ECO:0000313" key="15">
    <source>
        <dbReference type="EMBL" id="EAT99870.1"/>
    </source>
</evidence>
<gene>
    <name evidence="15" type="ORF">CCV52592_1803</name>
</gene>
<dbReference type="PROSITE" id="PS52016">
    <property type="entry name" value="TONB_DEPENDENT_REC_3"/>
    <property type="match status" value="1"/>
</dbReference>
<keyword evidence="7 11" id="KW-0798">TonB box</keyword>
<keyword evidence="15" id="KW-0675">Receptor</keyword>
<evidence type="ECO:0000256" key="2">
    <source>
        <dbReference type="ARBA" id="ARBA00022448"/>
    </source>
</evidence>
<evidence type="ECO:0000256" key="12">
    <source>
        <dbReference type="SAM" id="SignalP"/>
    </source>
</evidence>
<keyword evidence="8 10" id="KW-0472">Membrane</keyword>
<feature type="domain" description="TonB-dependent receptor-like beta-barrel" evidence="13">
    <location>
        <begin position="179"/>
        <end position="626"/>
    </location>
</feature>
<evidence type="ECO:0000256" key="3">
    <source>
        <dbReference type="ARBA" id="ARBA00022452"/>
    </source>
</evidence>
<evidence type="ECO:0000313" key="16">
    <source>
        <dbReference type="Proteomes" id="UP000006380"/>
    </source>
</evidence>
<keyword evidence="9 10" id="KW-0998">Cell outer membrane</keyword>
<feature type="signal peptide" evidence="12">
    <location>
        <begin position="1"/>
        <end position="21"/>
    </location>
</feature>
<feature type="chain" id="PRO_5002707469" evidence="12">
    <location>
        <begin position="22"/>
        <end position="656"/>
    </location>
</feature>
<dbReference type="STRING" id="360105.CCV52592_1803"/>
<comment type="subcellular location">
    <subcellularLocation>
        <location evidence="1 10">Cell outer membrane</location>
        <topology evidence="1 10">Multi-pass membrane protein</topology>
    </subcellularLocation>
</comment>
<dbReference type="InterPro" id="IPR039426">
    <property type="entry name" value="TonB-dep_rcpt-like"/>
</dbReference>
<dbReference type="GO" id="GO:0044718">
    <property type="term" value="P:siderophore transmembrane transport"/>
    <property type="evidence" value="ECO:0007669"/>
    <property type="project" value="TreeGrafter"/>
</dbReference>
<dbReference type="EMBL" id="CP000767">
    <property type="protein sequence ID" value="EAT99870.1"/>
    <property type="molecule type" value="Genomic_DNA"/>
</dbReference>
<evidence type="ECO:0000256" key="11">
    <source>
        <dbReference type="RuleBase" id="RU003357"/>
    </source>
</evidence>
<dbReference type="GO" id="GO:0015344">
    <property type="term" value="F:siderophore uptake transmembrane transporter activity"/>
    <property type="evidence" value="ECO:0007669"/>
    <property type="project" value="TreeGrafter"/>
</dbReference>
<name>A7GWL7_CAMC5</name>
<organism evidence="15 16">
    <name type="scientific">Campylobacter curvus (strain 525.92)</name>
    <dbReference type="NCBI Taxonomy" id="360105"/>
    <lineage>
        <taxon>Bacteria</taxon>
        <taxon>Pseudomonadati</taxon>
        <taxon>Campylobacterota</taxon>
        <taxon>Epsilonproteobacteria</taxon>
        <taxon>Campylobacterales</taxon>
        <taxon>Campylobacteraceae</taxon>
        <taxon>Campylobacter</taxon>
    </lineage>
</organism>
<keyword evidence="4 10" id="KW-0812">Transmembrane</keyword>
<dbReference type="InterPro" id="IPR037066">
    <property type="entry name" value="Plug_dom_sf"/>
</dbReference>
<keyword evidence="5 12" id="KW-0732">Signal</keyword>
<dbReference type="CDD" id="cd01347">
    <property type="entry name" value="ligand_gated_channel"/>
    <property type="match status" value="1"/>
</dbReference>
<dbReference type="HOGENOM" id="CLU_008287_18_2_7"/>
<dbReference type="AlphaFoldDB" id="A7GWL7"/>